<organism evidence="3 4">
    <name type="scientific">Circinella minor</name>
    <dbReference type="NCBI Taxonomy" id="1195481"/>
    <lineage>
        <taxon>Eukaryota</taxon>
        <taxon>Fungi</taxon>
        <taxon>Fungi incertae sedis</taxon>
        <taxon>Mucoromycota</taxon>
        <taxon>Mucoromycotina</taxon>
        <taxon>Mucoromycetes</taxon>
        <taxon>Mucorales</taxon>
        <taxon>Lichtheimiaceae</taxon>
        <taxon>Circinella</taxon>
    </lineage>
</organism>
<evidence type="ECO:0000313" key="4">
    <source>
        <dbReference type="Proteomes" id="UP000646827"/>
    </source>
</evidence>
<dbReference type="Proteomes" id="UP000646827">
    <property type="component" value="Unassembled WGS sequence"/>
</dbReference>
<evidence type="ECO:0000256" key="2">
    <source>
        <dbReference type="SAM" id="SignalP"/>
    </source>
</evidence>
<dbReference type="EMBL" id="JAEPRB010000001">
    <property type="protein sequence ID" value="KAG2228286.1"/>
    <property type="molecule type" value="Genomic_DNA"/>
</dbReference>
<comment type="caution">
    <text evidence="3">The sequence shown here is derived from an EMBL/GenBank/DDBJ whole genome shotgun (WGS) entry which is preliminary data.</text>
</comment>
<feature type="region of interest" description="Disordered" evidence="1">
    <location>
        <begin position="118"/>
        <end position="158"/>
    </location>
</feature>
<keyword evidence="2" id="KW-0732">Signal</keyword>
<evidence type="ECO:0000313" key="3">
    <source>
        <dbReference type="EMBL" id="KAG2228286.1"/>
    </source>
</evidence>
<sequence length="243" mass="28048">MRLNIALSVAALALLSTIRASPVPLSRRGEEVGYADEEKKIETAFVSTKVIELPVDHDKNMVFVFPGKNHKDDEDNDLDSTVIVVTDKDDDYSDEYDYDKYGYDKKFGSHKSKRGDDYDYDYKNDYDHDDKDDYDYNYKNDYDHDDKDDYDHDDKNDYDYDNNKASYYGDDKGKGEFVGSVVCYADQEDCSKYANKVYGSYAVYGAGSGYAKKDDEEDCSDEEYKYEDGSYKDDDDHSKYGSK</sequence>
<reference evidence="3 4" key="1">
    <citation type="submission" date="2020-12" db="EMBL/GenBank/DDBJ databases">
        <title>Metabolic potential, ecology and presence of endohyphal bacteria is reflected in genomic diversity of Mucoromycotina.</title>
        <authorList>
            <person name="Muszewska A."/>
            <person name="Okrasinska A."/>
            <person name="Steczkiewicz K."/>
            <person name="Drgas O."/>
            <person name="Orlowska M."/>
            <person name="Perlinska-Lenart U."/>
            <person name="Aleksandrzak-Piekarczyk T."/>
            <person name="Szatraj K."/>
            <person name="Zielenkiewicz U."/>
            <person name="Pilsyk S."/>
            <person name="Malc E."/>
            <person name="Mieczkowski P."/>
            <person name="Kruszewska J.S."/>
            <person name="Biernat P."/>
            <person name="Pawlowska J."/>
        </authorList>
    </citation>
    <scope>NUCLEOTIDE SEQUENCE [LARGE SCALE GENOMIC DNA]</scope>
    <source>
        <strain evidence="3 4">CBS 142.35</strain>
    </source>
</reference>
<name>A0A8H7SHD9_9FUNG</name>
<dbReference type="AlphaFoldDB" id="A0A8H7SHD9"/>
<proteinExistence type="predicted"/>
<feature type="signal peptide" evidence="2">
    <location>
        <begin position="1"/>
        <end position="20"/>
    </location>
</feature>
<evidence type="ECO:0000256" key="1">
    <source>
        <dbReference type="SAM" id="MobiDB-lite"/>
    </source>
</evidence>
<protein>
    <submittedName>
        <fullName evidence="3">Uncharacterized protein</fullName>
    </submittedName>
</protein>
<keyword evidence="4" id="KW-1185">Reference proteome</keyword>
<feature type="chain" id="PRO_5034456089" evidence="2">
    <location>
        <begin position="21"/>
        <end position="243"/>
    </location>
</feature>
<accession>A0A8H7SHD9</accession>
<gene>
    <name evidence="3" type="ORF">INT45_011078</name>
</gene>
<feature type="compositionally biased region" description="Basic and acidic residues" evidence="1">
    <location>
        <begin position="222"/>
        <end position="243"/>
    </location>
</feature>
<feature type="region of interest" description="Disordered" evidence="1">
    <location>
        <begin position="207"/>
        <end position="243"/>
    </location>
</feature>